<feature type="transmembrane region" description="Helical" evidence="1">
    <location>
        <begin position="131"/>
        <end position="152"/>
    </location>
</feature>
<keyword evidence="1" id="KW-1133">Transmembrane helix</keyword>
<organism evidence="2">
    <name type="scientific">uncultured Caudovirales phage</name>
    <dbReference type="NCBI Taxonomy" id="2100421"/>
    <lineage>
        <taxon>Viruses</taxon>
        <taxon>Duplodnaviria</taxon>
        <taxon>Heunggongvirae</taxon>
        <taxon>Uroviricota</taxon>
        <taxon>Caudoviricetes</taxon>
        <taxon>Peduoviridae</taxon>
        <taxon>Maltschvirus</taxon>
        <taxon>Maltschvirus maltsch</taxon>
    </lineage>
</organism>
<gene>
    <name evidence="3" type="ORF">UFOVP1247_318</name>
    <name evidence="2" type="ORF">UFOVP970_5</name>
</gene>
<evidence type="ECO:0000256" key="1">
    <source>
        <dbReference type="SAM" id="Phobius"/>
    </source>
</evidence>
<keyword evidence="1" id="KW-0472">Membrane</keyword>
<dbReference type="EMBL" id="LR796916">
    <property type="protein sequence ID" value="CAB4173736.1"/>
    <property type="molecule type" value="Genomic_DNA"/>
</dbReference>
<sequence>MIINYISPVKIYNRLSSNLVELSNYRRFKKIVLELNETGRLREIGIKIDPNSNMYIGIDLNPELLLYSDTSQESVELKLISEKMGKYNDFLTKEGILDSIKVDYERIKNDTHYGYVLQISFNFIKYTRFNLIYDISYFAILAILSIGGVIALI</sequence>
<evidence type="ECO:0000313" key="2">
    <source>
        <dbReference type="EMBL" id="CAB4173736.1"/>
    </source>
</evidence>
<accession>A0A6J5PUF7</accession>
<dbReference type="EMBL" id="LR797195">
    <property type="protein sequence ID" value="CAB4193947.1"/>
    <property type="molecule type" value="Genomic_DNA"/>
</dbReference>
<name>A0A6J5PUF7_9CAUD</name>
<proteinExistence type="predicted"/>
<protein>
    <submittedName>
        <fullName evidence="2">Uncharacterized protein</fullName>
    </submittedName>
</protein>
<evidence type="ECO:0000313" key="3">
    <source>
        <dbReference type="EMBL" id="CAB4193947.1"/>
    </source>
</evidence>
<keyword evidence="1" id="KW-0812">Transmembrane</keyword>
<reference evidence="2" key="1">
    <citation type="submission" date="2020-05" db="EMBL/GenBank/DDBJ databases">
        <authorList>
            <person name="Chiriac C."/>
            <person name="Salcher M."/>
            <person name="Ghai R."/>
            <person name="Kavagutti S V."/>
        </authorList>
    </citation>
    <scope>NUCLEOTIDE SEQUENCE</scope>
</reference>